<proteinExistence type="predicted"/>
<protein>
    <submittedName>
        <fullName evidence="2">Uncharacterized protein</fullName>
    </submittedName>
</protein>
<dbReference type="InParanoid" id="W4KDJ7"/>
<dbReference type="AlphaFoldDB" id="W4KDJ7"/>
<dbReference type="GeneID" id="20666410"/>
<dbReference type="EMBL" id="KI925457">
    <property type="protein sequence ID" value="ETW83390.1"/>
    <property type="molecule type" value="Genomic_DNA"/>
</dbReference>
<organism evidence="2 3">
    <name type="scientific">Heterobasidion irregulare (strain TC 32-1)</name>
    <dbReference type="NCBI Taxonomy" id="747525"/>
    <lineage>
        <taxon>Eukaryota</taxon>
        <taxon>Fungi</taxon>
        <taxon>Dikarya</taxon>
        <taxon>Basidiomycota</taxon>
        <taxon>Agaricomycotina</taxon>
        <taxon>Agaricomycetes</taxon>
        <taxon>Russulales</taxon>
        <taxon>Bondarzewiaceae</taxon>
        <taxon>Heterobasidion</taxon>
        <taxon>Heterobasidion annosum species complex</taxon>
    </lineage>
</organism>
<accession>W4KDJ7</accession>
<dbReference type="HOGENOM" id="CLU_860690_0_0_1"/>
<feature type="region of interest" description="Disordered" evidence="1">
    <location>
        <begin position="120"/>
        <end position="143"/>
    </location>
</feature>
<keyword evidence="3" id="KW-1185">Reference proteome</keyword>
<gene>
    <name evidence="2" type="ORF">HETIRDRAFT_109087</name>
</gene>
<evidence type="ECO:0000256" key="1">
    <source>
        <dbReference type="SAM" id="MobiDB-lite"/>
    </source>
</evidence>
<dbReference type="KEGG" id="hir:HETIRDRAFT_109087"/>
<reference evidence="2 3" key="1">
    <citation type="journal article" date="2012" name="New Phytol.">
        <title>Insight into trade-off between wood decay and parasitism from the genome of a fungal forest pathogen.</title>
        <authorList>
            <person name="Olson A."/>
            <person name="Aerts A."/>
            <person name="Asiegbu F."/>
            <person name="Belbahri L."/>
            <person name="Bouzid O."/>
            <person name="Broberg A."/>
            <person name="Canback B."/>
            <person name="Coutinho P.M."/>
            <person name="Cullen D."/>
            <person name="Dalman K."/>
            <person name="Deflorio G."/>
            <person name="van Diepen L.T."/>
            <person name="Dunand C."/>
            <person name="Duplessis S."/>
            <person name="Durling M."/>
            <person name="Gonthier P."/>
            <person name="Grimwood J."/>
            <person name="Fossdal C.G."/>
            <person name="Hansson D."/>
            <person name="Henrissat B."/>
            <person name="Hietala A."/>
            <person name="Himmelstrand K."/>
            <person name="Hoffmeister D."/>
            <person name="Hogberg N."/>
            <person name="James T.Y."/>
            <person name="Karlsson M."/>
            <person name="Kohler A."/>
            <person name="Kues U."/>
            <person name="Lee Y.H."/>
            <person name="Lin Y.C."/>
            <person name="Lind M."/>
            <person name="Lindquist E."/>
            <person name="Lombard V."/>
            <person name="Lucas S."/>
            <person name="Lunden K."/>
            <person name="Morin E."/>
            <person name="Murat C."/>
            <person name="Park J."/>
            <person name="Raffaello T."/>
            <person name="Rouze P."/>
            <person name="Salamov A."/>
            <person name="Schmutz J."/>
            <person name="Solheim H."/>
            <person name="Stahlberg J."/>
            <person name="Velez H."/>
            <person name="de Vries R.P."/>
            <person name="Wiebenga A."/>
            <person name="Woodward S."/>
            <person name="Yakovlev I."/>
            <person name="Garbelotto M."/>
            <person name="Martin F."/>
            <person name="Grigoriev I.V."/>
            <person name="Stenlid J."/>
        </authorList>
    </citation>
    <scope>NUCLEOTIDE SEQUENCE [LARGE SCALE GENOMIC DNA]</scope>
    <source>
        <strain evidence="2 3">TC 32-1</strain>
    </source>
</reference>
<feature type="region of interest" description="Disordered" evidence="1">
    <location>
        <begin position="227"/>
        <end position="310"/>
    </location>
</feature>
<dbReference type="RefSeq" id="XP_009545646.1">
    <property type="nucleotide sequence ID" value="XM_009547351.1"/>
</dbReference>
<name>W4KDJ7_HETIT</name>
<evidence type="ECO:0000313" key="2">
    <source>
        <dbReference type="EMBL" id="ETW83390.1"/>
    </source>
</evidence>
<feature type="compositionally biased region" description="Polar residues" evidence="1">
    <location>
        <begin position="292"/>
        <end position="310"/>
    </location>
</feature>
<dbReference type="Proteomes" id="UP000030671">
    <property type="component" value="Unassembled WGS sequence"/>
</dbReference>
<feature type="region of interest" description="Disordered" evidence="1">
    <location>
        <begin position="72"/>
        <end position="108"/>
    </location>
</feature>
<evidence type="ECO:0000313" key="3">
    <source>
        <dbReference type="Proteomes" id="UP000030671"/>
    </source>
</evidence>
<sequence>MHMIECAKQVPEQRERRIENVRWRPSQVLVKPWCSAGVLVDLLRALSGAMPIDGALWASSLDDIYWAASLQEQTPRKRPQSTTNQPLTRVKTRAHPAPSSSKSRESLISRHPHAVWKIAQRGADEHSAASQAPRSSPLPASLGLPDPLPSFSSLCYCTSTIPRPSLPQPSPYSDHTRSDLRTLARQTDNLALVTRRGWITASPWCLSSLSRPSPTAACTQRARVSLARLPDVPRRSQTLPDAPRHSHAPAPAPSASSALGRPRRDEEQPWRTVAPRRAQWLAHFCNEKARSKTTASKQTSTPTWPSDYYSTTIRRKWRSRPIE</sequence>